<feature type="non-terminal residue" evidence="2">
    <location>
        <position position="120"/>
    </location>
</feature>
<dbReference type="InterPro" id="IPR017937">
    <property type="entry name" value="Thioredoxin_CS"/>
</dbReference>
<comment type="caution">
    <text evidence="2">The sequence shown here is derived from an EMBL/GenBank/DDBJ whole genome shotgun (WGS) entry which is preliminary data.</text>
</comment>
<dbReference type="Gene3D" id="3.40.30.10">
    <property type="entry name" value="Glutaredoxin"/>
    <property type="match status" value="1"/>
</dbReference>
<dbReference type="PANTHER" id="PTHR10438">
    <property type="entry name" value="THIOREDOXIN"/>
    <property type="match status" value="1"/>
</dbReference>
<dbReference type="Proteomes" id="UP000664859">
    <property type="component" value="Unassembled WGS sequence"/>
</dbReference>
<organism evidence="2 3">
    <name type="scientific">Tribonema minus</name>
    <dbReference type="NCBI Taxonomy" id="303371"/>
    <lineage>
        <taxon>Eukaryota</taxon>
        <taxon>Sar</taxon>
        <taxon>Stramenopiles</taxon>
        <taxon>Ochrophyta</taxon>
        <taxon>PX clade</taxon>
        <taxon>Xanthophyceae</taxon>
        <taxon>Tribonematales</taxon>
        <taxon>Tribonemataceae</taxon>
        <taxon>Tribonema</taxon>
    </lineage>
</organism>
<dbReference type="PANTHER" id="PTHR10438:SF463">
    <property type="entry name" value="THIOREDOXIN"/>
    <property type="match status" value="1"/>
</dbReference>
<keyword evidence="3" id="KW-1185">Reference proteome</keyword>
<reference evidence="2" key="1">
    <citation type="submission" date="2021-02" db="EMBL/GenBank/DDBJ databases">
        <title>First Annotated Genome of the Yellow-green Alga Tribonema minus.</title>
        <authorList>
            <person name="Mahan K.M."/>
        </authorList>
    </citation>
    <scope>NUCLEOTIDE SEQUENCE</scope>
    <source>
        <strain evidence="2">UTEX B ZZ1240</strain>
    </source>
</reference>
<dbReference type="AlphaFoldDB" id="A0A835YJ53"/>
<sequence length="120" mass="12584">WSKVLASSKEKLIVIDIHQDWCGPCETLQPTMHRIALDTTDCANRCGFFSASMGKLKAQVGELLSADARAALEKRGCMPFFALVKGGAVVATVSGADAPLLLSLVKAHTPQAAGAGEGEE</sequence>
<dbReference type="InterPro" id="IPR036249">
    <property type="entry name" value="Thioredoxin-like_sf"/>
</dbReference>
<dbReference type="OrthoDB" id="10263751at2759"/>
<dbReference type="SUPFAM" id="SSF52833">
    <property type="entry name" value="Thioredoxin-like"/>
    <property type="match status" value="1"/>
</dbReference>
<gene>
    <name evidence="2" type="ORF">JKP88DRAFT_335211</name>
</gene>
<dbReference type="Pfam" id="PF00085">
    <property type="entry name" value="Thioredoxin"/>
    <property type="match status" value="1"/>
</dbReference>
<evidence type="ECO:0000313" key="2">
    <source>
        <dbReference type="EMBL" id="KAG5176476.1"/>
    </source>
</evidence>
<proteinExistence type="predicted"/>
<name>A0A835YJ53_9STRA</name>
<evidence type="ECO:0000259" key="1">
    <source>
        <dbReference type="Pfam" id="PF00085"/>
    </source>
</evidence>
<feature type="domain" description="Thioredoxin" evidence="1">
    <location>
        <begin position="5"/>
        <end position="97"/>
    </location>
</feature>
<dbReference type="PROSITE" id="PS00194">
    <property type="entry name" value="THIOREDOXIN_1"/>
    <property type="match status" value="1"/>
</dbReference>
<dbReference type="InterPro" id="IPR050620">
    <property type="entry name" value="Thioredoxin_H-type-like"/>
</dbReference>
<dbReference type="EMBL" id="JAFCMP010000536">
    <property type="protein sequence ID" value="KAG5176476.1"/>
    <property type="molecule type" value="Genomic_DNA"/>
</dbReference>
<accession>A0A835YJ53</accession>
<dbReference type="InterPro" id="IPR013766">
    <property type="entry name" value="Thioredoxin_domain"/>
</dbReference>
<evidence type="ECO:0000313" key="3">
    <source>
        <dbReference type="Proteomes" id="UP000664859"/>
    </source>
</evidence>
<protein>
    <recommendedName>
        <fullName evidence="1">Thioredoxin domain-containing protein</fullName>
    </recommendedName>
</protein>